<dbReference type="AlphaFoldDB" id="A0A0T7GWH4"/>
<dbReference type="GO" id="GO:0015035">
    <property type="term" value="F:protein-disulfide reductase activity"/>
    <property type="evidence" value="ECO:0007669"/>
    <property type="project" value="InterPro"/>
</dbReference>
<name>A0A0T7GWH4_NEOGA</name>
<sequence length="142" mass="15914">MKLDFASDFLGCQGIVFFDGECRFCRWALKKLLSRDITRKLKVCNVRSDRGRALMESYGRRPESTFGYLTPKQMHFDVEAYDALLNGPAPIPGLGVMVAKMPRALSKLAYLAIANNRPFFSSLVPPKADVTIDANRYIADGM</sequence>
<dbReference type="Pfam" id="PF04134">
    <property type="entry name" value="DCC1-like"/>
    <property type="match status" value="1"/>
</dbReference>
<accession>A0A0T7GWH4</accession>
<evidence type="ECO:0000313" key="1">
    <source>
        <dbReference type="EMBL" id="CDZ51641.1"/>
    </source>
</evidence>
<evidence type="ECO:0000313" key="2">
    <source>
        <dbReference type="Proteomes" id="UP000039660"/>
    </source>
</evidence>
<organism evidence="1 2">
    <name type="scientific">Neorhizobium galegae bv. officinalis</name>
    <dbReference type="NCBI Taxonomy" id="323656"/>
    <lineage>
        <taxon>Bacteria</taxon>
        <taxon>Pseudomonadati</taxon>
        <taxon>Pseudomonadota</taxon>
        <taxon>Alphaproteobacteria</taxon>
        <taxon>Hyphomicrobiales</taxon>
        <taxon>Rhizobiaceae</taxon>
        <taxon>Rhizobium/Agrobacterium group</taxon>
        <taxon>Neorhizobium</taxon>
    </lineage>
</organism>
<dbReference type="EMBL" id="CCRK01000010">
    <property type="protein sequence ID" value="CDZ51641.1"/>
    <property type="molecule type" value="Genomic_DNA"/>
</dbReference>
<proteinExistence type="predicted"/>
<gene>
    <name evidence="1" type="ORF">NGAL_HAMBI1189_40840</name>
</gene>
<evidence type="ECO:0008006" key="3">
    <source>
        <dbReference type="Google" id="ProtNLM"/>
    </source>
</evidence>
<reference evidence="1 2" key="1">
    <citation type="submission" date="2014-08" db="EMBL/GenBank/DDBJ databases">
        <authorList>
            <person name="Chen Y.-H."/>
        </authorList>
    </citation>
    <scope>NUCLEOTIDE SEQUENCE [LARGE SCALE GENOMIC DNA]</scope>
</reference>
<protein>
    <recommendedName>
        <fullName evidence="3">Thiol-disulfide oxidoreductase DCC</fullName>
    </recommendedName>
</protein>
<dbReference type="InterPro" id="IPR007263">
    <property type="entry name" value="DCC1-like"/>
</dbReference>
<dbReference type="Proteomes" id="UP000039660">
    <property type="component" value="Unassembled WGS sequence"/>
</dbReference>